<feature type="transmembrane region" description="Helical" evidence="8">
    <location>
        <begin position="72"/>
        <end position="103"/>
    </location>
</feature>
<evidence type="ECO:0008006" key="11">
    <source>
        <dbReference type="Google" id="ProtNLM"/>
    </source>
</evidence>
<keyword evidence="4" id="KW-0808">Transferase</keyword>
<evidence type="ECO:0000256" key="8">
    <source>
        <dbReference type="SAM" id="Phobius"/>
    </source>
</evidence>
<name>A0A1F5YIF7_9BACT</name>
<evidence type="ECO:0000313" key="9">
    <source>
        <dbReference type="EMBL" id="OGF99651.1"/>
    </source>
</evidence>
<evidence type="ECO:0000256" key="7">
    <source>
        <dbReference type="ARBA" id="ARBA00023136"/>
    </source>
</evidence>
<keyword evidence="5 8" id="KW-0812">Transmembrane</keyword>
<reference evidence="9 10" key="1">
    <citation type="journal article" date="2016" name="Nat. Commun.">
        <title>Thousands of microbial genomes shed light on interconnected biogeochemical processes in an aquifer system.</title>
        <authorList>
            <person name="Anantharaman K."/>
            <person name="Brown C.T."/>
            <person name="Hug L.A."/>
            <person name="Sharon I."/>
            <person name="Castelle C.J."/>
            <person name="Probst A.J."/>
            <person name="Thomas B.C."/>
            <person name="Singh A."/>
            <person name="Wilkins M.J."/>
            <person name="Karaoz U."/>
            <person name="Brodie E.L."/>
            <person name="Williams K.H."/>
            <person name="Hubbard S.S."/>
            <person name="Banfield J.F."/>
        </authorList>
    </citation>
    <scope>NUCLEOTIDE SEQUENCE [LARGE SCALE GENOMIC DNA]</scope>
</reference>
<dbReference type="Proteomes" id="UP000177396">
    <property type="component" value="Unassembled WGS sequence"/>
</dbReference>
<feature type="transmembrane region" description="Helical" evidence="8">
    <location>
        <begin position="256"/>
        <end position="280"/>
    </location>
</feature>
<feature type="transmembrane region" description="Helical" evidence="8">
    <location>
        <begin position="173"/>
        <end position="197"/>
    </location>
</feature>
<evidence type="ECO:0000256" key="3">
    <source>
        <dbReference type="ARBA" id="ARBA00022676"/>
    </source>
</evidence>
<dbReference type="InterPro" id="IPR050297">
    <property type="entry name" value="LipidA_mod_glycosyltrf_83"/>
</dbReference>
<evidence type="ECO:0000256" key="5">
    <source>
        <dbReference type="ARBA" id="ARBA00022692"/>
    </source>
</evidence>
<feature type="transmembrane region" description="Helical" evidence="8">
    <location>
        <begin position="217"/>
        <end position="235"/>
    </location>
</feature>
<comment type="caution">
    <text evidence="9">The sequence shown here is derived from an EMBL/GenBank/DDBJ whole genome shotgun (WGS) entry which is preliminary data.</text>
</comment>
<dbReference type="GO" id="GO:0009103">
    <property type="term" value="P:lipopolysaccharide biosynthetic process"/>
    <property type="evidence" value="ECO:0007669"/>
    <property type="project" value="UniProtKB-ARBA"/>
</dbReference>
<feature type="transmembrane region" description="Helical" evidence="8">
    <location>
        <begin position="115"/>
        <end position="135"/>
    </location>
</feature>
<evidence type="ECO:0000313" key="10">
    <source>
        <dbReference type="Proteomes" id="UP000177396"/>
    </source>
</evidence>
<dbReference type="PANTHER" id="PTHR33908:SF11">
    <property type="entry name" value="MEMBRANE PROTEIN"/>
    <property type="match status" value="1"/>
</dbReference>
<feature type="transmembrane region" description="Helical" evidence="8">
    <location>
        <begin position="317"/>
        <end position="335"/>
    </location>
</feature>
<feature type="transmembrane region" description="Helical" evidence="8">
    <location>
        <begin position="141"/>
        <end position="161"/>
    </location>
</feature>
<dbReference type="GO" id="GO:0016763">
    <property type="term" value="F:pentosyltransferase activity"/>
    <property type="evidence" value="ECO:0007669"/>
    <property type="project" value="TreeGrafter"/>
</dbReference>
<keyword evidence="7 8" id="KW-0472">Membrane</keyword>
<evidence type="ECO:0000256" key="2">
    <source>
        <dbReference type="ARBA" id="ARBA00022475"/>
    </source>
</evidence>
<evidence type="ECO:0000256" key="1">
    <source>
        <dbReference type="ARBA" id="ARBA00004651"/>
    </source>
</evidence>
<keyword evidence="6 8" id="KW-1133">Transmembrane helix</keyword>
<evidence type="ECO:0000256" key="4">
    <source>
        <dbReference type="ARBA" id="ARBA00022679"/>
    </source>
</evidence>
<sequence length="480" mass="55204">MKITLLLKFPAAWLLIILPVSFALRISNLNYNTPFLDEAQYIVLGRKVLAGHWQESDPFSWVGGLPLIYPPLAALFGAFGIFGARFLNVLFGTMSVYLLYLFAARLHLSKNQKTNGIIGLVSASFLGIMTIPLYLSRLAIYDMPSFTFFLLGLIILQRALLIKKPLLWQQENGFFASSFFFLLSFLTKYTTFIFFPFILLWAYNASRKSGKVVLTRYLKYFAAILITGTLLYFSWRFDALSHFLKEQVGASKNQSLPIITQFTKFSLPMLFPAVLTILLFLSKRKFPHPFTMLLIGAMVVPLIHLATNNIKAVNQQVFLSLIFLLPLSAYFFTYIWERFRLIGGFILPLFLITVFVISQNQLRQLETSWSNTQKIMDFLKSVTTGHEKILSFEDDVTKLSLTNLPENNITGIYSFTYQGLSDENAYSQAVKDGYFNFILYNQDLNEPVKEIVKTALSNHYRQIYQENHHFTLFRLEEKTV</sequence>
<feature type="transmembrane region" description="Helical" evidence="8">
    <location>
        <begin position="286"/>
        <end position="305"/>
    </location>
</feature>
<dbReference type="AlphaFoldDB" id="A0A1F5YIF7"/>
<proteinExistence type="predicted"/>
<dbReference type="GO" id="GO:0005886">
    <property type="term" value="C:plasma membrane"/>
    <property type="evidence" value="ECO:0007669"/>
    <property type="project" value="UniProtKB-SubCell"/>
</dbReference>
<comment type="subcellular location">
    <subcellularLocation>
        <location evidence="1">Cell membrane</location>
        <topology evidence="1">Multi-pass membrane protein</topology>
    </subcellularLocation>
</comment>
<evidence type="ECO:0000256" key="6">
    <source>
        <dbReference type="ARBA" id="ARBA00022989"/>
    </source>
</evidence>
<dbReference type="PANTHER" id="PTHR33908">
    <property type="entry name" value="MANNOSYLTRANSFERASE YKCB-RELATED"/>
    <property type="match status" value="1"/>
</dbReference>
<keyword evidence="3" id="KW-0328">Glycosyltransferase</keyword>
<feature type="transmembrane region" description="Helical" evidence="8">
    <location>
        <begin position="341"/>
        <end position="358"/>
    </location>
</feature>
<dbReference type="EMBL" id="MFJB01000055">
    <property type="protein sequence ID" value="OGF99651.1"/>
    <property type="molecule type" value="Genomic_DNA"/>
</dbReference>
<accession>A0A1F5YIF7</accession>
<keyword evidence="2" id="KW-1003">Cell membrane</keyword>
<organism evidence="9 10">
    <name type="scientific">Candidatus Gottesmanbacteria bacterium RBG_16_38_7b</name>
    <dbReference type="NCBI Taxonomy" id="1798372"/>
    <lineage>
        <taxon>Bacteria</taxon>
        <taxon>Candidatus Gottesmaniibacteriota</taxon>
    </lineage>
</organism>
<protein>
    <recommendedName>
        <fullName evidence="11">Glycosyltransferase RgtA/B/C/D-like domain-containing protein</fullName>
    </recommendedName>
</protein>
<gene>
    <name evidence="9" type="ORF">A2153_03800</name>
</gene>